<keyword evidence="4" id="KW-1185">Reference proteome</keyword>
<feature type="domain" description="PBP" evidence="2">
    <location>
        <begin position="33"/>
        <end position="279"/>
    </location>
</feature>
<comment type="caution">
    <text evidence="3">The sequence shown here is derived from an EMBL/GenBank/DDBJ whole genome shotgun (WGS) entry which is preliminary data.</text>
</comment>
<reference evidence="3 4" key="1">
    <citation type="submission" date="2018-08" db="EMBL/GenBank/DDBJ databases">
        <title>Chitinophagaceae sp. K23C18032701, a novel bacterium isolated from forest soil.</title>
        <authorList>
            <person name="Wang C."/>
        </authorList>
    </citation>
    <scope>NUCLEOTIDE SEQUENCE [LARGE SCALE GENOMIC DNA]</scope>
    <source>
        <strain evidence="3 4">K23C18032701</strain>
    </source>
</reference>
<dbReference type="PROSITE" id="PS51257">
    <property type="entry name" value="PROKAR_LIPOPROTEIN"/>
    <property type="match status" value="1"/>
</dbReference>
<dbReference type="AlphaFoldDB" id="A0A3E1NNW4"/>
<evidence type="ECO:0000256" key="1">
    <source>
        <dbReference type="ARBA" id="ARBA00022729"/>
    </source>
</evidence>
<dbReference type="Proteomes" id="UP000261284">
    <property type="component" value="Unassembled WGS sequence"/>
</dbReference>
<dbReference type="PANTHER" id="PTHR30570">
    <property type="entry name" value="PERIPLASMIC PHOSPHATE BINDING COMPONENT OF PHOSPHATE ABC TRANSPORTER"/>
    <property type="match status" value="1"/>
</dbReference>
<dbReference type="InterPro" id="IPR050811">
    <property type="entry name" value="Phosphate_ABC_transporter"/>
</dbReference>
<dbReference type="Gene3D" id="3.40.190.10">
    <property type="entry name" value="Periplasmic binding protein-like II"/>
    <property type="match status" value="2"/>
</dbReference>
<dbReference type="PANTHER" id="PTHR30570:SF1">
    <property type="entry name" value="PHOSPHATE-BINDING PROTEIN PSTS"/>
    <property type="match status" value="1"/>
</dbReference>
<keyword evidence="1" id="KW-0732">Signal</keyword>
<gene>
    <name evidence="3" type="ORF">DXN05_01160</name>
</gene>
<dbReference type="EMBL" id="QTJU01000001">
    <property type="protein sequence ID" value="RFM29622.1"/>
    <property type="molecule type" value="Genomic_DNA"/>
</dbReference>
<dbReference type="InterPro" id="IPR024370">
    <property type="entry name" value="PBP_domain"/>
</dbReference>
<sequence length="308" mass="33998">MKQPGRIFCWICGFVLLVLLMTACNNKPVKAVSDTPKSGSIHISVDETFKPVVEQLIHVYQNTYPDTKIIASYKSEADCFRDLQSDSTRMIIVAKGLTKAESDYYESKLSFKPTWDILAYDAVSAVINAGATDSLFTMKQLKDLLLAGEGAPHPVVVDGNNATSTVRYLSDSVLKGGTFGKNVMAAAGSKAVLDYVAANKNAIGFVGLSWVGDQEDPGQQAYMQKVRYALLQCTTCVSDTFAKPSQATISWNMYPLVRPLYYVLKENFTGLGNGFVNFMSLERGQLVFRRAYLVPGKMNFNVRKVDNR</sequence>
<dbReference type="SUPFAM" id="SSF53850">
    <property type="entry name" value="Periplasmic binding protein-like II"/>
    <property type="match status" value="1"/>
</dbReference>
<organism evidence="3 4">
    <name type="scientific">Deminuibacter soli</name>
    <dbReference type="NCBI Taxonomy" id="2291815"/>
    <lineage>
        <taxon>Bacteria</taxon>
        <taxon>Pseudomonadati</taxon>
        <taxon>Bacteroidota</taxon>
        <taxon>Chitinophagia</taxon>
        <taxon>Chitinophagales</taxon>
        <taxon>Chitinophagaceae</taxon>
        <taxon>Deminuibacter</taxon>
    </lineage>
</organism>
<evidence type="ECO:0000313" key="4">
    <source>
        <dbReference type="Proteomes" id="UP000261284"/>
    </source>
</evidence>
<protein>
    <submittedName>
        <fullName evidence="3">Phosphate ABC transporter substrate-binding protein, PhoT family</fullName>
    </submittedName>
</protein>
<proteinExistence type="predicted"/>
<dbReference type="Pfam" id="PF12849">
    <property type="entry name" value="PBP_like_2"/>
    <property type="match status" value="1"/>
</dbReference>
<name>A0A3E1NNW4_9BACT</name>
<evidence type="ECO:0000259" key="2">
    <source>
        <dbReference type="Pfam" id="PF12849"/>
    </source>
</evidence>
<evidence type="ECO:0000313" key="3">
    <source>
        <dbReference type="EMBL" id="RFM29622.1"/>
    </source>
</evidence>
<accession>A0A3E1NNW4</accession>